<comment type="caution">
    <text evidence="1">The sequence shown here is derived from an EMBL/GenBank/DDBJ whole genome shotgun (WGS) entry which is preliminary data.</text>
</comment>
<dbReference type="InterPro" id="IPR036736">
    <property type="entry name" value="ACP-like_sf"/>
</dbReference>
<dbReference type="SUPFAM" id="SSF47336">
    <property type="entry name" value="ACP-like"/>
    <property type="match status" value="1"/>
</dbReference>
<dbReference type="Proteomes" id="UP001595816">
    <property type="component" value="Unassembled WGS sequence"/>
</dbReference>
<reference evidence="2" key="1">
    <citation type="journal article" date="2019" name="Int. J. Syst. Evol. Microbiol.">
        <title>The Global Catalogue of Microorganisms (GCM) 10K type strain sequencing project: providing services to taxonomists for standard genome sequencing and annotation.</title>
        <authorList>
            <consortium name="The Broad Institute Genomics Platform"/>
            <consortium name="The Broad Institute Genome Sequencing Center for Infectious Disease"/>
            <person name="Wu L."/>
            <person name="Ma J."/>
        </authorList>
    </citation>
    <scope>NUCLEOTIDE SEQUENCE [LARGE SCALE GENOMIC DNA]</scope>
    <source>
        <strain evidence="2">CGMCC 4.7289</strain>
    </source>
</reference>
<dbReference type="Gene3D" id="1.10.1200.10">
    <property type="entry name" value="ACP-like"/>
    <property type="match status" value="1"/>
</dbReference>
<evidence type="ECO:0000313" key="2">
    <source>
        <dbReference type="Proteomes" id="UP001595816"/>
    </source>
</evidence>
<protein>
    <recommendedName>
        <fullName evidence="3">Acyl carrier protein</fullName>
    </recommendedName>
</protein>
<proteinExistence type="predicted"/>
<gene>
    <name evidence="1" type="ORF">ACFOZ4_37120</name>
</gene>
<dbReference type="EMBL" id="JBHSAY010000029">
    <property type="protein sequence ID" value="MFC4136262.1"/>
    <property type="molecule type" value="Genomic_DNA"/>
</dbReference>
<evidence type="ECO:0000313" key="1">
    <source>
        <dbReference type="EMBL" id="MFC4136262.1"/>
    </source>
</evidence>
<organism evidence="1 2">
    <name type="scientific">Hamadaea flava</name>
    <dbReference type="NCBI Taxonomy" id="1742688"/>
    <lineage>
        <taxon>Bacteria</taxon>
        <taxon>Bacillati</taxon>
        <taxon>Actinomycetota</taxon>
        <taxon>Actinomycetes</taxon>
        <taxon>Micromonosporales</taxon>
        <taxon>Micromonosporaceae</taxon>
        <taxon>Hamadaea</taxon>
    </lineage>
</organism>
<sequence>MPSETEIRQALRTFVARHAGDVAITDQTALFTVRVLRSIHLPELIMLLERLRGAPIDVEQLRIGDFDSIDAMLTRFGRPA</sequence>
<evidence type="ECO:0008006" key="3">
    <source>
        <dbReference type="Google" id="ProtNLM"/>
    </source>
</evidence>
<name>A0ABV8LYS8_9ACTN</name>
<accession>A0ABV8LYS8</accession>
<dbReference type="RefSeq" id="WP_253751200.1">
    <property type="nucleotide sequence ID" value="NZ_JAMZDZ010000001.1"/>
</dbReference>
<keyword evidence="2" id="KW-1185">Reference proteome</keyword>